<evidence type="ECO:0000313" key="4">
    <source>
        <dbReference type="Proteomes" id="UP000003835"/>
    </source>
</evidence>
<dbReference type="GO" id="GO:0016757">
    <property type="term" value="F:glycosyltransferase activity"/>
    <property type="evidence" value="ECO:0007669"/>
    <property type="project" value="InterPro"/>
</dbReference>
<keyword evidence="3" id="KW-0808">Transferase</keyword>
<dbReference type="HOGENOM" id="CLU_715167_0_0_3"/>
<name>B4VZZ5_9CYAN</name>
<dbReference type="Gene3D" id="3.40.50.2000">
    <property type="entry name" value="Glycogen Phosphorylase B"/>
    <property type="match status" value="2"/>
</dbReference>
<organism evidence="3 4">
    <name type="scientific">Coleofasciculus chthonoplastes PCC 7420</name>
    <dbReference type="NCBI Taxonomy" id="118168"/>
    <lineage>
        <taxon>Bacteria</taxon>
        <taxon>Bacillati</taxon>
        <taxon>Cyanobacteriota</taxon>
        <taxon>Cyanophyceae</taxon>
        <taxon>Coleofasciculales</taxon>
        <taxon>Coleofasciculaceae</taxon>
        <taxon>Coleofasciculus</taxon>
    </lineage>
</organism>
<feature type="transmembrane region" description="Helical" evidence="1">
    <location>
        <begin position="79"/>
        <end position="102"/>
    </location>
</feature>
<dbReference type="PANTHER" id="PTHR45947">
    <property type="entry name" value="SULFOQUINOVOSYL TRANSFERASE SQD2"/>
    <property type="match status" value="1"/>
</dbReference>
<dbReference type="Proteomes" id="UP000003835">
    <property type="component" value="Unassembled WGS sequence"/>
</dbReference>
<feature type="domain" description="Glycosyl transferase family 1" evidence="2">
    <location>
        <begin position="197"/>
        <end position="352"/>
    </location>
</feature>
<keyword evidence="4" id="KW-1185">Reference proteome</keyword>
<dbReference type="PANTHER" id="PTHR45947:SF3">
    <property type="entry name" value="SULFOQUINOVOSYL TRANSFERASE SQD2"/>
    <property type="match status" value="1"/>
</dbReference>
<protein>
    <submittedName>
        <fullName evidence="3">Glycosyl transferase, group 1 family protein</fullName>
    </submittedName>
</protein>
<reference evidence="3 4" key="1">
    <citation type="submission" date="2008-07" db="EMBL/GenBank/DDBJ databases">
        <authorList>
            <person name="Tandeau de Marsac N."/>
            <person name="Ferriera S."/>
            <person name="Johnson J."/>
            <person name="Kravitz S."/>
            <person name="Beeson K."/>
            <person name="Sutton G."/>
            <person name="Rogers Y.-H."/>
            <person name="Friedman R."/>
            <person name="Frazier M."/>
            <person name="Venter J.C."/>
        </authorList>
    </citation>
    <scope>NUCLEOTIDE SEQUENCE [LARGE SCALE GENOMIC DNA]</scope>
    <source>
        <strain evidence="3 4">PCC 7420</strain>
    </source>
</reference>
<gene>
    <name evidence="3" type="ORF">MC7420_3475</name>
</gene>
<dbReference type="EMBL" id="DS989864">
    <property type="protein sequence ID" value="EDX72403.1"/>
    <property type="molecule type" value="Genomic_DNA"/>
</dbReference>
<dbReference type="AlphaFoldDB" id="B4VZZ5"/>
<evidence type="ECO:0000256" key="1">
    <source>
        <dbReference type="SAM" id="Phobius"/>
    </source>
</evidence>
<sequence length="386" mass="44294">MKILVALDSNIPCGKNRALYQRCITFLASGQAKLVVRKNVSLPDELTSHPNTYFAKLSGRLGLFIECLRLLKTGEFQAIYVWHFPFFIFLPFLLILYSKTIVSCMESQHSPYYYIDSAKFKNLFVKIAARLIFLMAKLIYPKIDLHIVMAHNNHHGLAKRLSEQFNVSIDKILAMSNGVDIKLIQQIVSQFTDYQQNKEFIICYVGTIRPGKGYELIEITDDILDKIPCAKIVVAGPLRGISADNLRRPGVEYHGIVSHTEAIRLMYNSDVCVFIGDSKIRDNEVSHPGKILEYMALGKPVIANNYPGIKEFFAVEDQFLLYEENDTKKIIELLSQLQSDVNLRIKISKNMRDSVVHFDWNTINFNFMKKLNKCLCETYETKIDSR</sequence>
<dbReference type="InterPro" id="IPR050194">
    <property type="entry name" value="Glycosyltransferase_grp1"/>
</dbReference>
<dbReference type="SUPFAM" id="SSF53756">
    <property type="entry name" value="UDP-Glycosyltransferase/glycogen phosphorylase"/>
    <property type="match status" value="1"/>
</dbReference>
<accession>B4VZZ5</accession>
<proteinExistence type="predicted"/>
<dbReference type="InterPro" id="IPR001296">
    <property type="entry name" value="Glyco_trans_1"/>
</dbReference>
<dbReference type="Pfam" id="PF00534">
    <property type="entry name" value="Glycos_transf_1"/>
    <property type="match status" value="1"/>
</dbReference>
<dbReference type="RefSeq" id="WP_006104352.1">
    <property type="nucleotide sequence ID" value="NZ_DS989864.1"/>
</dbReference>
<dbReference type="STRING" id="118168.MC7420_3475"/>
<keyword evidence="1" id="KW-0472">Membrane</keyword>
<dbReference type="eggNOG" id="COG0438">
    <property type="taxonomic scope" value="Bacteria"/>
</dbReference>
<evidence type="ECO:0000313" key="3">
    <source>
        <dbReference type="EMBL" id="EDX72403.1"/>
    </source>
</evidence>
<dbReference type="CDD" id="cd03801">
    <property type="entry name" value="GT4_PimA-like"/>
    <property type="match status" value="1"/>
</dbReference>
<evidence type="ECO:0000259" key="2">
    <source>
        <dbReference type="Pfam" id="PF00534"/>
    </source>
</evidence>
<keyword evidence="1" id="KW-1133">Transmembrane helix</keyword>
<keyword evidence="1" id="KW-0812">Transmembrane</keyword>